<gene>
    <name evidence="4" type="ORF">BCV19_17035</name>
</gene>
<sequence length="392" mass="43409">MKFKKPLSVLVGCAVIFIALVVVDELEPEATQPVKKEAVLAPVSVLEVTPLQHQSTLTILGVTAARWPVQLKASSSAQLKWLDERVEPGNLVSKGDVLARLDTSAVDANLAQALSSLKQAELELKQAQHEQTVALKMLNPKTSSSFARREPQLLAAKANLKQAKQAYLSAQKLLEESEITAPFDAVIMKRHISPREWIEAGQVTFELVASDSIDIELPISEMHWQQVQAALSEPSITVVSRSGNQWPAKVRYVSPQVDSVTRQRQVVLSVEAPYQSKPRLFPNQQVQAVVNLGLKDNVASVPLSAMTRDGYVWTLDNNDRLRKESVSLIGQGNQVLDIRFNQQSGQVRRVVQYPLSSMLIGKQVEPNFYQDDSSESMIASQSDDEQIEEVNQ</sequence>
<dbReference type="InterPro" id="IPR006143">
    <property type="entry name" value="RND_pump_MFP"/>
</dbReference>
<comment type="similarity">
    <text evidence="1">Belongs to the membrane fusion protein (MFP) (TC 8.A.1) family.</text>
</comment>
<name>A0A2N7C9K0_VIBSP</name>
<dbReference type="GO" id="GO:1990281">
    <property type="term" value="C:efflux pump complex"/>
    <property type="evidence" value="ECO:0007669"/>
    <property type="project" value="TreeGrafter"/>
</dbReference>
<keyword evidence="2" id="KW-0175">Coiled coil</keyword>
<evidence type="ECO:0000256" key="3">
    <source>
        <dbReference type="SAM" id="MobiDB-lite"/>
    </source>
</evidence>
<evidence type="ECO:0000313" key="5">
    <source>
        <dbReference type="Proteomes" id="UP000235405"/>
    </source>
</evidence>
<dbReference type="AlphaFoldDB" id="A0A2N7C9K0"/>
<comment type="caution">
    <text evidence="4">The sequence shown here is derived from an EMBL/GenBank/DDBJ whole genome shotgun (WGS) entry which is preliminary data.</text>
</comment>
<dbReference type="EMBL" id="MCSW01000212">
    <property type="protein sequence ID" value="PMF18100.1"/>
    <property type="molecule type" value="Genomic_DNA"/>
</dbReference>
<evidence type="ECO:0000256" key="1">
    <source>
        <dbReference type="ARBA" id="ARBA00009477"/>
    </source>
</evidence>
<evidence type="ECO:0000313" key="4">
    <source>
        <dbReference type="EMBL" id="PMF18100.1"/>
    </source>
</evidence>
<dbReference type="RefSeq" id="WP_102483169.1">
    <property type="nucleotide sequence ID" value="NZ_MCSW01000212.1"/>
</dbReference>
<dbReference type="Proteomes" id="UP000235405">
    <property type="component" value="Unassembled WGS sequence"/>
</dbReference>
<reference evidence="5" key="1">
    <citation type="submission" date="2016-07" db="EMBL/GenBank/DDBJ databases">
        <title>Nontailed viruses are major unrecognized killers of bacteria in the ocean.</title>
        <authorList>
            <person name="Kauffman K."/>
            <person name="Hussain F."/>
            <person name="Yang J."/>
            <person name="Arevalo P."/>
            <person name="Brown J."/>
            <person name="Cutler M."/>
            <person name="Kelly L."/>
            <person name="Polz M.F."/>
        </authorList>
    </citation>
    <scope>NUCLEOTIDE SEQUENCE [LARGE SCALE GENOMIC DNA]</scope>
    <source>
        <strain evidence="5">10N.286.54.F3</strain>
    </source>
</reference>
<dbReference type="NCBIfam" id="TIGR01730">
    <property type="entry name" value="RND_mfp"/>
    <property type="match status" value="1"/>
</dbReference>
<dbReference type="SUPFAM" id="SSF111369">
    <property type="entry name" value="HlyD-like secretion proteins"/>
    <property type="match status" value="1"/>
</dbReference>
<dbReference type="Gene3D" id="2.40.50.100">
    <property type="match status" value="1"/>
</dbReference>
<proteinExistence type="inferred from homology"/>
<protein>
    <submittedName>
        <fullName evidence="4">Efflux transporter periplasmic adaptor subunit</fullName>
    </submittedName>
</protein>
<dbReference type="Gene3D" id="1.10.287.470">
    <property type="entry name" value="Helix hairpin bin"/>
    <property type="match status" value="1"/>
</dbReference>
<feature type="coiled-coil region" evidence="2">
    <location>
        <begin position="110"/>
        <end position="180"/>
    </location>
</feature>
<feature type="region of interest" description="Disordered" evidence="3">
    <location>
        <begin position="372"/>
        <end position="392"/>
    </location>
</feature>
<feature type="compositionally biased region" description="Acidic residues" evidence="3">
    <location>
        <begin position="382"/>
        <end position="392"/>
    </location>
</feature>
<dbReference type="PANTHER" id="PTHR30469">
    <property type="entry name" value="MULTIDRUG RESISTANCE PROTEIN MDTA"/>
    <property type="match status" value="1"/>
</dbReference>
<accession>A0A2N7C9K0</accession>
<dbReference type="Gene3D" id="2.40.30.170">
    <property type="match status" value="1"/>
</dbReference>
<dbReference type="GO" id="GO:0015562">
    <property type="term" value="F:efflux transmembrane transporter activity"/>
    <property type="evidence" value="ECO:0007669"/>
    <property type="project" value="TreeGrafter"/>
</dbReference>
<evidence type="ECO:0000256" key="2">
    <source>
        <dbReference type="SAM" id="Coils"/>
    </source>
</evidence>
<organism evidence="4 5">
    <name type="scientific">Vibrio splendidus</name>
    <dbReference type="NCBI Taxonomy" id="29497"/>
    <lineage>
        <taxon>Bacteria</taxon>
        <taxon>Pseudomonadati</taxon>
        <taxon>Pseudomonadota</taxon>
        <taxon>Gammaproteobacteria</taxon>
        <taxon>Vibrionales</taxon>
        <taxon>Vibrionaceae</taxon>
        <taxon>Vibrio</taxon>
    </lineage>
</organism>